<dbReference type="InterPro" id="IPR036465">
    <property type="entry name" value="vWFA_dom_sf"/>
</dbReference>
<evidence type="ECO:0000313" key="4">
    <source>
        <dbReference type="Proteomes" id="UP001597420"/>
    </source>
</evidence>
<name>A0ABW4NQU8_9PAST</name>
<feature type="region of interest" description="Disordered" evidence="1">
    <location>
        <begin position="191"/>
        <end position="241"/>
    </location>
</feature>
<evidence type="ECO:0008006" key="5">
    <source>
        <dbReference type="Google" id="ProtNLM"/>
    </source>
</evidence>
<feature type="compositionally biased region" description="Basic and acidic residues" evidence="1">
    <location>
        <begin position="231"/>
        <end position="241"/>
    </location>
</feature>
<feature type="compositionally biased region" description="Basic and acidic residues" evidence="1">
    <location>
        <begin position="250"/>
        <end position="262"/>
    </location>
</feature>
<protein>
    <recommendedName>
        <fullName evidence="5">VWFA domain-containing protein</fullName>
    </recommendedName>
</protein>
<dbReference type="SUPFAM" id="SSF53300">
    <property type="entry name" value="vWA-like"/>
    <property type="match status" value="1"/>
</dbReference>
<evidence type="ECO:0000256" key="1">
    <source>
        <dbReference type="SAM" id="MobiDB-lite"/>
    </source>
</evidence>
<keyword evidence="2" id="KW-0812">Transmembrane</keyword>
<dbReference type="Gene3D" id="3.40.50.410">
    <property type="entry name" value="von Willebrand factor, type A domain"/>
    <property type="match status" value="1"/>
</dbReference>
<accession>A0ABW4NQU8</accession>
<keyword evidence="4" id="KW-1185">Reference proteome</keyword>
<feature type="transmembrane region" description="Helical" evidence="2">
    <location>
        <begin position="160"/>
        <end position="181"/>
    </location>
</feature>
<organism evidence="3 4">
    <name type="scientific">Pasteurella oralis</name>
    <dbReference type="NCBI Taxonomy" id="1071947"/>
    <lineage>
        <taxon>Bacteria</taxon>
        <taxon>Pseudomonadati</taxon>
        <taxon>Pseudomonadota</taxon>
        <taxon>Gammaproteobacteria</taxon>
        <taxon>Pasteurellales</taxon>
        <taxon>Pasteurellaceae</taxon>
        <taxon>Pasteurella</taxon>
    </lineage>
</organism>
<keyword evidence="2" id="KW-0472">Membrane</keyword>
<dbReference type="EMBL" id="JBHUFP010000002">
    <property type="protein sequence ID" value="MFD1804964.1"/>
    <property type="molecule type" value="Genomic_DNA"/>
</dbReference>
<gene>
    <name evidence="3" type="ORF">ACFSAV_01000</name>
</gene>
<evidence type="ECO:0000313" key="3">
    <source>
        <dbReference type="EMBL" id="MFD1804964.1"/>
    </source>
</evidence>
<comment type="caution">
    <text evidence="3">The sequence shown here is derived from an EMBL/GenBank/DDBJ whole genome shotgun (WGS) entry which is preliminary data.</text>
</comment>
<dbReference type="RefSeq" id="WP_379095218.1">
    <property type="nucleotide sequence ID" value="NZ_JBHUFP010000002.1"/>
</dbReference>
<keyword evidence="2" id="KW-1133">Transmembrane helix</keyword>
<sequence length="492" mass="54897">MQRLARFTIQNENQSAIDLLSRYDELMHIIVRHLPPSTATLFARPEVQADGKTIEWYSDLQGQPYLLGNNVADQQKFVEIRPHLEQRLQAVAQLNQDLVRQGAISAEQSRWLTLLVEGASHNTKQIYVVNNEPVITGWGIGEKPAAPPPPIVPPVKKRPWCWWLLPLLLLLLALSLWWWFWLRAAEKPPEAVKTPPVIEQPKESKKEEVKPELPKVEPVQPELTEPVKQAPEQEKVVEPTKTEEVALKPVPPEKPKTAEPPKKVCSISTKPGESPQMVIIFDNSRSMLYSLLENNQSIEQFHWRWDRNLVTPEDFAYMRRSPNRLEVAKKSSSSIINSIAKTVDIGLVELRGCPAANNHGYYSPAKRKQLRAKISSMQPAPDNDPVAGGTPLYSGLQKAAGMVDGKKRDGFILILSDGEDSCEVGDVCALARQIAKHQPRLKINVVDIGGAKGANCVAKATGGKVFTANSQKQLINMINQAVKPITEVEVCK</sequence>
<proteinExistence type="predicted"/>
<dbReference type="Proteomes" id="UP001597420">
    <property type="component" value="Unassembled WGS sequence"/>
</dbReference>
<feature type="compositionally biased region" description="Basic and acidic residues" evidence="1">
    <location>
        <begin position="200"/>
        <end position="215"/>
    </location>
</feature>
<evidence type="ECO:0000256" key="2">
    <source>
        <dbReference type="SAM" id="Phobius"/>
    </source>
</evidence>
<reference evidence="4" key="1">
    <citation type="journal article" date="2019" name="Int. J. Syst. Evol. Microbiol.">
        <title>The Global Catalogue of Microorganisms (GCM) 10K type strain sequencing project: providing services to taxonomists for standard genome sequencing and annotation.</title>
        <authorList>
            <consortium name="The Broad Institute Genomics Platform"/>
            <consortium name="The Broad Institute Genome Sequencing Center for Infectious Disease"/>
            <person name="Wu L."/>
            <person name="Ma J."/>
        </authorList>
    </citation>
    <scope>NUCLEOTIDE SEQUENCE [LARGE SCALE GENOMIC DNA]</scope>
    <source>
        <strain evidence="4">CCM 7950</strain>
    </source>
</reference>
<feature type="region of interest" description="Disordered" evidence="1">
    <location>
        <begin position="250"/>
        <end position="269"/>
    </location>
</feature>